<evidence type="ECO:0000256" key="1">
    <source>
        <dbReference type="SAM" id="MobiDB-lite"/>
    </source>
</evidence>
<feature type="region of interest" description="Disordered" evidence="1">
    <location>
        <begin position="118"/>
        <end position="148"/>
    </location>
</feature>
<dbReference type="Proteomes" id="UP001055439">
    <property type="component" value="Chromosome 8"/>
</dbReference>
<keyword evidence="3" id="KW-1185">Reference proteome</keyword>
<dbReference type="EMBL" id="CP097510">
    <property type="protein sequence ID" value="URE28896.1"/>
    <property type="molecule type" value="Genomic_DNA"/>
</dbReference>
<feature type="region of interest" description="Disordered" evidence="1">
    <location>
        <begin position="1"/>
        <end position="34"/>
    </location>
</feature>
<evidence type="ECO:0000313" key="2">
    <source>
        <dbReference type="EMBL" id="URE28896.1"/>
    </source>
</evidence>
<accession>A0A9E7KTI8</accession>
<organism evidence="2 3">
    <name type="scientific">Musa troglodytarum</name>
    <name type="common">fe'i banana</name>
    <dbReference type="NCBI Taxonomy" id="320322"/>
    <lineage>
        <taxon>Eukaryota</taxon>
        <taxon>Viridiplantae</taxon>
        <taxon>Streptophyta</taxon>
        <taxon>Embryophyta</taxon>
        <taxon>Tracheophyta</taxon>
        <taxon>Spermatophyta</taxon>
        <taxon>Magnoliopsida</taxon>
        <taxon>Liliopsida</taxon>
        <taxon>Zingiberales</taxon>
        <taxon>Musaceae</taxon>
        <taxon>Musa</taxon>
    </lineage>
</organism>
<sequence length="250" mass="27554">GDDGGEGVDGAGDDGRQQRSVVLEPDGLEEDGRVEHDGVDARELLEYLHQHGDDQLRTAVPLHHRPERVLHLPRHLTGPRDLLELQLHLLCSSDLLEHGQAGIRLLALDEARRRLGDEEGAQAQDRGRHAGEAKGQPPPPRVEVRGEVVDDVRDEDSDGNIELEEDLDLHKILTETMSGFLERGNRATWLANPTPMPRRILPTMSMARSRAAASSTTPIKKKTDAACIVSLRPNLVHDLEAKKLDTSAAR</sequence>
<dbReference type="AlphaFoldDB" id="A0A9E7KTI8"/>
<protein>
    <submittedName>
        <fullName evidence="2">Uncharacterized protein</fullName>
    </submittedName>
</protein>
<proteinExistence type="predicted"/>
<dbReference type="OrthoDB" id="5296287at2759"/>
<gene>
    <name evidence="2" type="ORF">MUK42_13930</name>
</gene>
<reference evidence="2" key="1">
    <citation type="submission" date="2022-05" db="EMBL/GenBank/DDBJ databases">
        <title>The Musa troglodytarum L. genome provides insights into the mechanism of non-climacteric behaviour and enrichment of carotenoids.</title>
        <authorList>
            <person name="Wang J."/>
        </authorList>
    </citation>
    <scope>NUCLEOTIDE SEQUENCE</scope>
    <source>
        <tissue evidence="2">Leaf</tissue>
    </source>
</reference>
<feature type="non-terminal residue" evidence="2">
    <location>
        <position position="1"/>
    </location>
</feature>
<name>A0A9E7KTI8_9LILI</name>
<evidence type="ECO:0000313" key="3">
    <source>
        <dbReference type="Proteomes" id="UP001055439"/>
    </source>
</evidence>